<protein>
    <submittedName>
        <fullName evidence="2">YrhB domain-containing protein</fullName>
    </submittedName>
</protein>
<sequence>MTRRTSTEARRLAEAALEHSRLQDGVERAILGDPIEAGDFWVFFSQSRAYVERDDLDAMLAGNAPLVVPKDGGEVFALSPAHDIDAQIADLRRGRP</sequence>
<comment type="caution">
    <text evidence="2">The sequence shown here is derived from an EMBL/GenBank/DDBJ whole genome shotgun (WGS) entry which is preliminary data.</text>
</comment>
<evidence type="ECO:0000313" key="2">
    <source>
        <dbReference type="EMBL" id="MDW4574022.1"/>
    </source>
</evidence>
<dbReference type="EMBL" id="JAWQEV010000005">
    <property type="protein sequence ID" value="MDW4574022.1"/>
    <property type="molecule type" value="Genomic_DNA"/>
</dbReference>
<organism evidence="2 3">
    <name type="scientific">Microbacterium arthrosphaerae</name>
    <dbReference type="NCBI Taxonomy" id="792652"/>
    <lineage>
        <taxon>Bacteria</taxon>
        <taxon>Bacillati</taxon>
        <taxon>Actinomycetota</taxon>
        <taxon>Actinomycetes</taxon>
        <taxon>Micrococcales</taxon>
        <taxon>Microbacteriaceae</taxon>
        <taxon>Microbacterium</taxon>
    </lineage>
</organism>
<dbReference type="Pfam" id="PF15567">
    <property type="entry name" value="Imm35"/>
    <property type="match status" value="1"/>
</dbReference>
<evidence type="ECO:0000313" key="3">
    <source>
        <dbReference type="Proteomes" id="UP001283109"/>
    </source>
</evidence>
<feature type="domain" description="Immunity protein 35" evidence="1">
    <location>
        <begin position="8"/>
        <end position="79"/>
    </location>
</feature>
<accession>A0ABU4H3W2</accession>
<keyword evidence="3" id="KW-1185">Reference proteome</keyword>
<dbReference type="RefSeq" id="WP_318354526.1">
    <property type="nucleotide sequence ID" value="NZ_JAWQEV010000005.1"/>
</dbReference>
<gene>
    <name evidence="2" type="ORF">R8Z58_14675</name>
</gene>
<evidence type="ECO:0000259" key="1">
    <source>
        <dbReference type="Pfam" id="PF15567"/>
    </source>
</evidence>
<dbReference type="InterPro" id="IPR029082">
    <property type="entry name" value="Imm35"/>
</dbReference>
<proteinExistence type="predicted"/>
<dbReference type="Proteomes" id="UP001283109">
    <property type="component" value="Unassembled WGS sequence"/>
</dbReference>
<reference evidence="2 3" key="1">
    <citation type="submission" date="2023-11" db="EMBL/GenBank/DDBJ databases">
        <title>Draft genome sequence of Microbacterium arthrosphaerae JCM 30492.</title>
        <authorList>
            <person name="Zhang G."/>
            <person name="Ding Y."/>
        </authorList>
    </citation>
    <scope>NUCLEOTIDE SEQUENCE [LARGE SCALE GENOMIC DNA]</scope>
    <source>
        <strain evidence="2 3">JCM 30492</strain>
    </source>
</reference>
<name>A0ABU4H3W2_9MICO</name>